<evidence type="ECO:0000256" key="3">
    <source>
        <dbReference type="SAM" id="MobiDB-lite"/>
    </source>
</evidence>
<proteinExistence type="inferred from homology"/>
<sequence length="168" mass="19071">MSLVDFISEKLATVDLKDNEISEYVAGIVSEEFLEESEKREALAEFLSESTDKPTDDLVDSFFIRWTEDQEKEKQAAEAAKAEAASKAKEREKKSLAAGIESTTVDGKEPLTMSRRMAPKQLTKEEKAQRERLMREYGYDLEEVVEGADGETEILYKDRSKKSTGRIF</sequence>
<gene>
    <name evidence="5" type="ORF">K450DRAFT_241836</name>
</gene>
<evidence type="ECO:0000256" key="1">
    <source>
        <dbReference type="ARBA" id="ARBA00005305"/>
    </source>
</evidence>
<organism evidence="5 6">
    <name type="scientific">Umbelopsis ramanniana AG</name>
    <dbReference type="NCBI Taxonomy" id="1314678"/>
    <lineage>
        <taxon>Eukaryota</taxon>
        <taxon>Fungi</taxon>
        <taxon>Fungi incertae sedis</taxon>
        <taxon>Mucoromycota</taxon>
        <taxon>Mucoromycotina</taxon>
        <taxon>Umbelopsidomycetes</taxon>
        <taxon>Umbelopsidales</taxon>
        <taxon>Umbelopsidaceae</taxon>
        <taxon>Umbelopsis</taxon>
    </lineage>
</organism>
<dbReference type="PANTHER" id="PTHR31684">
    <property type="entry name" value="COILED-COIL DOMAIN-CONTAINING PROTEIN 43"/>
    <property type="match status" value="1"/>
</dbReference>
<protein>
    <recommendedName>
        <fullName evidence="4">CCDC43 PWI-like domain-containing protein</fullName>
    </recommendedName>
</protein>
<dbReference type="Pfam" id="PF26091">
    <property type="entry name" value="PWI_CCDC43"/>
    <property type="match status" value="1"/>
</dbReference>
<evidence type="ECO:0000313" key="6">
    <source>
        <dbReference type="Proteomes" id="UP001206595"/>
    </source>
</evidence>
<feature type="region of interest" description="Disordered" evidence="3">
    <location>
        <begin position="74"/>
        <end position="129"/>
    </location>
</feature>
<comment type="similarity">
    <text evidence="1">Belongs to the CCDC43 family.</text>
</comment>
<reference evidence="5" key="1">
    <citation type="submission" date="2021-06" db="EMBL/GenBank/DDBJ databases">
        <authorList>
            <consortium name="DOE Joint Genome Institute"/>
            <person name="Mondo S.J."/>
            <person name="Amses K.R."/>
            <person name="Simmons D.R."/>
            <person name="Longcore J.E."/>
            <person name="Seto K."/>
            <person name="Alves G.H."/>
            <person name="Bonds A.E."/>
            <person name="Quandt C.A."/>
            <person name="Davis W.J."/>
            <person name="Chang Y."/>
            <person name="Letcher P.M."/>
            <person name="Powell M.J."/>
            <person name="Kuo A."/>
            <person name="Labutti K."/>
            <person name="Pangilinan J."/>
            <person name="Andreopoulos W."/>
            <person name="Tritt A."/>
            <person name="Riley R."/>
            <person name="Hundley H."/>
            <person name="Johnson J."/>
            <person name="Lipzen A."/>
            <person name="Barry K."/>
            <person name="Berbee M.L."/>
            <person name="Buchler N.E."/>
            <person name="Grigoriev I.V."/>
            <person name="Spatafora J.W."/>
            <person name="Stajich J.E."/>
            <person name="James T.Y."/>
        </authorList>
    </citation>
    <scope>NUCLEOTIDE SEQUENCE</scope>
    <source>
        <strain evidence="5">AG</strain>
    </source>
</reference>
<keyword evidence="6" id="KW-1185">Reference proteome</keyword>
<feature type="domain" description="CCDC43 PWI-like" evidence="4">
    <location>
        <begin position="5"/>
        <end position="71"/>
    </location>
</feature>
<keyword evidence="2" id="KW-0175">Coiled coil</keyword>
<feature type="compositionally biased region" description="Basic and acidic residues" evidence="3">
    <location>
        <begin position="74"/>
        <end position="95"/>
    </location>
</feature>
<evidence type="ECO:0000259" key="4">
    <source>
        <dbReference type="Pfam" id="PF26091"/>
    </source>
</evidence>
<comment type="caution">
    <text evidence="5">The sequence shown here is derived from an EMBL/GenBank/DDBJ whole genome shotgun (WGS) entry which is preliminary data.</text>
</comment>
<dbReference type="RefSeq" id="XP_051444619.1">
    <property type="nucleotide sequence ID" value="XM_051589151.1"/>
</dbReference>
<dbReference type="EMBL" id="MU620919">
    <property type="protein sequence ID" value="KAI8579615.1"/>
    <property type="molecule type" value="Genomic_DNA"/>
</dbReference>
<dbReference type="Proteomes" id="UP001206595">
    <property type="component" value="Unassembled WGS sequence"/>
</dbReference>
<dbReference type="InterPro" id="IPR058771">
    <property type="entry name" value="PWI_CCDC43"/>
</dbReference>
<dbReference type="GeneID" id="75914496"/>
<name>A0AAD5HCU6_UMBRA</name>
<evidence type="ECO:0000256" key="2">
    <source>
        <dbReference type="ARBA" id="ARBA00023054"/>
    </source>
</evidence>
<accession>A0AAD5HCU6</accession>
<evidence type="ECO:0000313" key="5">
    <source>
        <dbReference type="EMBL" id="KAI8579615.1"/>
    </source>
</evidence>
<dbReference type="AlphaFoldDB" id="A0AAD5HCU6"/>
<dbReference type="InterPro" id="IPR037666">
    <property type="entry name" value="CCDC43"/>
</dbReference>
<reference evidence="5" key="2">
    <citation type="journal article" date="2022" name="Proc. Natl. Acad. Sci. U.S.A.">
        <title>Diploid-dominant life cycles characterize the early evolution of Fungi.</title>
        <authorList>
            <person name="Amses K.R."/>
            <person name="Simmons D.R."/>
            <person name="Longcore J.E."/>
            <person name="Mondo S.J."/>
            <person name="Seto K."/>
            <person name="Jeronimo G.H."/>
            <person name="Bonds A.E."/>
            <person name="Quandt C.A."/>
            <person name="Davis W.J."/>
            <person name="Chang Y."/>
            <person name="Federici B.A."/>
            <person name="Kuo A."/>
            <person name="LaButti K."/>
            <person name="Pangilinan J."/>
            <person name="Andreopoulos W."/>
            <person name="Tritt A."/>
            <person name="Riley R."/>
            <person name="Hundley H."/>
            <person name="Johnson J."/>
            <person name="Lipzen A."/>
            <person name="Barry K."/>
            <person name="Lang B.F."/>
            <person name="Cuomo C.A."/>
            <person name="Buchler N.E."/>
            <person name="Grigoriev I.V."/>
            <person name="Spatafora J.W."/>
            <person name="Stajich J.E."/>
            <person name="James T.Y."/>
        </authorList>
    </citation>
    <scope>NUCLEOTIDE SEQUENCE</scope>
    <source>
        <strain evidence="5">AG</strain>
    </source>
</reference>
<dbReference type="PANTHER" id="PTHR31684:SF2">
    <property type="entry name" value="COILED-COIL DOMAIN-CONTAINING PROTEIN 43"/>
    <property type="match status" value="1"/>
</dbReference>